<dbReference type="Proteomes" id="UP000797356">
    <property type="component" value="Chromosome 13"/>
</dbReference>
<protein>
    <submittedName>
        <fullName evidence="2">Putative DEAD-box ATP-dependent RNA helicase 35</fullName>
    </submittedName>
</protein>
<evidence type="ECO:0000256" key="1">
    <source>
        <dbReference type="SAM" id="MobiDB-lite"/>
    </source>
</evidence>
<keyword evidence="2" id="KW-0067">ATP-binding</keyword>
<name>A0A8K0ISY3_COCNU</name>
<keyword evidence="3" id="KW-1185">Reference proteome</keyword>
<dbReference type="EMBL" id="CM017884">
    <property type="protein sequence ID" value="KAG1366560.1"/>
    <property type="molecule type" value="Genomic_DNA"/>
</dbReference>
<keyword evidence="2" id="KW-0347">Helicase</keyword>
<reference evidence="2" key="1">
    <citation type="journal article" date="2017" name="Gigascience">
        <title>The genome draft of coconut (Cocos nucifera).</title>
        <authorList>
            <person name="Xiao Y."/>
            <person name="Xu P."/>
            <person name="Fan H."/>
            <person name="Baudouin L."/>
            <person name="Xia W."/>
            <person name="Bocs S."/>
            <person name="Xu J."/>
            <person name="Li Q."/>
            <person name="Guo A."/>
            <person name="Zhou L."/>
            <person name="Li J."/>
            <person name="Wu Y."/>
            <person name="Ma Z."/>
            <person name="Armero A."/>
            <person name="Issali A.E."/>
            <person name="Liu N."/>
            <person name="Peng M."/>
            <person name="Yang Y."/>
        </authorList>
    </citation>
    <scope>NUCLEOTIDE SEQUENCE</scope>
    <source>
        <tissue evidence="2">Spear leaf of Hainan Tall coconut</tissue>
    </source>
</reference>
<dbReference type="AlphaFoldDB" id="A0A8K0ISY3"/>
<proteinExistence type="predicted"/>
<dbReference type="OrthoDB" id="1720230at2759"/>
<evidence type="ECO:0000313" key="3">
    <source>
        <dbReference type="Proteomes" id="UP000797356"/>
    </source>
</evidence>
<evidence type="ECO:0000313" key="2">
    <source>
        <dbReference type="EMBL" id="KAG1366560.1"/>
    </source>
</evidence>
<dbReference type="GO" id="GO:0004386">
    <property type="term" value="F:helicase activity"/>
    <property type="evidence" value="ECO:0007669"/>
    <property type="project" value="UniProtKB-KW"/>
</dbReference>
<organism evidence="2 3">
    <name type="scientific">Cocos nucifera</name>
    <name type="common">Coconut palm</name>
    <dbReference type="NCBI Taxonomy" id="13894"/>
    <lineage>
        <taxon>Eukaryota</taxon>
        <taxon>Viridiplantae</taxon>
        <taxon>Streptophyta</taxon>
        <taxon>Embryophyta</taxon>
        <taxon>Tracheophyta</taxon>
        <taxon>Spermatophyta</taxon>
        <taxon>Magnoliopsida</taxon>
        <taxon>Liliopsida</taxon>
        <taxon>Arecaceae</taxon>
        <taxon>Arecoideae</taxon>
        <taxon>Cocoseae</taxon>
        <taxon>Attaleinae</taxon>
        <taxon>Cocos</taxon>
    </lineage>
</organism>
<accession>A0A8K0ISY3</accession>
<comment type="caution">
    <text evidence="2">The sequence shown here is derived from an EMBL/GenBank/DDBJ whole genome shotgun (WGS) entry which is preliminary data.</text>
</comment>
<keyword evidence="2" id="KW-0378">Hydrolase</keyword>
<keyword evidence="2" id="KW-0547">Nucleotide-binding</keyword>
<feature type="region of interest" description="Disordered" evidence="1">
    <location>
        <begin position="1"/>
        <end position="21"/>
    </location>
</feature>
<sequence>MPASDALPPKPLPAGGTTAVDNLDDNDYAEYIPIKKRRVLEAQKILQCKGYLSFANDGGGGGNPSTIDDDPDRPHLALKAKPSLLVKASQLKCDLSEIIPMEQRI</sequence>
<reference evidence="2" key="2">
    <citation type="submission" date="2019-07" db="EMBL/GenBank/DDBJ databases">
        <authorList>
            <person name="Yang Y."/>
            <person name="Bocs S."/>
            <person name="Baudouin L."/>
        </authorList>
    </citation>
    <scope>NUCLEOTIDE SEQUENCE</scope>
    <source>
        <tissue evidence="2">Spear leaf of Hainan Tall coconut</tissue>
    </source>
</reference>
<gene>
    <name evidence="2" type="ORF">COCNU_13G003500</name>
</gene>